<dbReference type="Proteomes" id="UP000095286">
    <property type="component" value="Unplaced"/>
</dbReference>
<name>A0AC35TQE1_9BILA</name>
<evidence type="ECO:0000313" key="2">
    <source>
        <dbReference type="WBParaSite" id="RSKR_0000324366.1"/>
    </source>
</evidence>
<proteinExistence type="predicted"/>
<organism evidence="1 2">
    <name type="scientific">Rhabditophanes sp. KR3021</name>
    <dbReference type="NCBI Taxonomy" id="114890"/>
    <lineage>
        <taxon>Eukaryota</taxon>
        <taxon>Metazoa</taxon>
        <taxon>Ecdysozoa</taxon>
        <taxon>Nematoda</taxon>
        <taxon>Chromadorea</taxon>
        <taxon>Rhabditida</taxon>
        <taxon>Tylenchina</taxon>
        <taxon>Panagrolaimomorpha</taxon>
        <taxon>Strongyloidoidea</taxon>
        <taxon>Alloionematidae</taxon>
        <taxon>Rhabditophanes</taxon>
    </lineage>
</organism>
<sequence length="335" mass="37936">MLSVDDTELLFKDLNNWHFIRTQTSLNCSFFSSEQLQTWSQTNSQPEVGIFIFILGLITISMSIPTTVAMFFKDNFQYPVFKIMSLISIADSISLLITGVASGFLLINGIGPCDAPLTNLIFGGLYYGCFIFTSTSTILLLVTRIVEMSNSIYFAFILRTRFIYSYMIIAFIYAVCITLFTKPMTFSPVVISWNFNPFMGYLPENRQLMRNIVYIVHDAIFVSFSLLAYLTFAIFYIKKVSSLSQPTQSSSSMSVRLTLQILTISSIDTLVCVLCVSNNLMDLNKATHVIGHVTWILYAASPSIVIWTFNKSFRKTFMAKLFKPRIGPLITVYSK</sequence>
<protein>
    <submittedName>
        <fullName evidence="2">Serpentine Receptor, class T</fullName>
    </submittedName>
</protein>
<accession>A0AC35TQE1</accession>
<evidence type="ECO:0000313" key="1">
    <source>
        <dbReference type="Proteomes" id="UP000095286"/>
    </source>
</evidence>
<reference evidence="2" key="1">
    <citation type="submission" date="2016-11" db="UniProtKB">
        <authorList>
            <consortium name="WormBaseParasite"/>
        </authorList>
    </citation>
    <scope>IDENTIFICATION</scope>
    <source>
        <strain evidence="2">KR3021</strain>
    </source>
</reference>
<dbReference type="WBParaSite" id="RSKR_0000324366.1">
    <property type="protein sequence ID" value="RSKR_0000324366.1"/>
    <property type="gene ID" value="RSKR_0000324366"/>
</dbReference>